<dbReference type="InterPro" id="IPR002347">
    <property type="entry name" value="SDR_fam"/>
</dbReference>
<sequence>MSQTRTWLVTGSNRGIGLEFVRQLVSSPNNIVIATCRHPDTASDLKALKEWAKGNLYIMKLDVSNTDSIEASVESTKDILSAQGLDYLINNAAVSEGNDLAFDMSISGLMRSFQANVAGPAFIAQTYLPFIERSTRKVIMNMTSGLGSIGLNCGKKNASYSITKTALHMLSYKQAAQRPDLISFVIDPGWVKTDLGGEGATLEPHESVSALLTFVTNATAEHSGMVFRYSGDPLPW</sequence>
<dbReference type="InterPro" id="IPR052184">
    <property type="entry name" value="SDR_enzymes"/>
</dbReference>
<dbReference type="PANTHER" id="PTHR45458">
    <property type="entry name" value="SHORT-CHAIN DEHYDROGENASE/REDUCTASE SDR"/>
    <property type="match status" value="1"/>
</dbReference>
<proteinExistence type="predicted"/>
<dbReference type="SUPFAM" id="SSF51735">
    <property type="entry name" value="NAD(P)-binding Rossmann-fold domains"/>
    <property type="match status" value="1"/>
</dbReference>
<comment type="caution">
    <text evidence="1">The sequence shown here is derived from an EMBL/GenBank/DDBJ whole genome shotgun (WGS) entry which is preliminary data.</text>
</comment>
<dbReference type="EMBL" id="SGPL01000547">
    <property type="protein sequence ID" value="THH10820.1"/>
    <property type="molecule type" value="Genomic_DNA"/>
</dbReference>
<keyword evidence="2" id="KW-1185">Reference proteome</keyword>
<evidence type="ECO:0000313" key="1">
    <source>
        <dbReference type="EMBL" id="THH10820.1"/>
    </source>
</evidence>
<dbReference type="PRINTS" id="PR00081">
    <property type="entry name" value="GDHRDH"/>
</dbReference>
<protein>
    <recommendedName>
        <fullName evidence="3">NAD(P)-binding protein</fullName>
    </recommendedName>
</protein>
<dbReference type="AlphaFoldDB" id="A0A4S4LLE6"/>
<dbReference type="Gene3D" id="3.40.50.720">
    <property type="entry name" value="NAD(P)-binding Rossmann-like Domain"/>
    <property type="match status" value="1"/>
</dbReference>
<reference evidence="1 2" key="1">
    <citation type="submission" date="2019-02" db="EMBL/GenBank/DDBJ databases">
        <title>Genome sequencing of the rare red list fungi Bondarzewia mesenterica.</title>
        <authorList>
            <person name="Buettner E."/>
            <person name="Kellner H."/>
        </authorList>
    </citation>
    <scope>NUCLEOTIDE SEQUENCE [LARGE SCALE GENOMIC DNA]</scope>
    <source>
        <strain evidence="1 2">DSM 108281</strain>
    </source>
</reference>
<evidence type="ECO:0008006" key="3">
    <source>
        <dbReference type="Google" id="ProtNLM"/>
    </source>
</evidence>
<name>A0A4S4LLE6_9AGAM</name>
<dbReference type="Pfam" id="PF00106">
    <property type="entry name" value="adh_short"/>
    <property type="match status" value="1"/>
</dbReference>
<evidence type="ECO:0000313" key="2">
    <source>
        <dbReference type="Proteomes" id="UP000310158"/>
    </source>
</evidence>
<dbReference type="GO" id="GO:0016616">
    <property type="term" value="F:oxidoreductase activity, acting on the CH-OH group of donors, NAD or NADP as acceptor"/>
    <property type="evidence" value="ECO:0007669"/>
    <property type="project" value="TreeGrafter"/>
</dbReference>
<gene>
    <name evidence="1" type="ORF">EW146_g8251</name>
</gene>
<accession>A0A4S4LLE6</accession>
<dbReference type="InterPro" id="IPR036291">
    <property type="entry name" value="NAD(P)-bd_dom_sf"/>
</dbReference>
<dbReference type="PANTHER" id="PTHR45458:SF1">
    <property type="entry name" value="SHORT CHAIN DEHYDROGENASE"/>
    <property type="match status" value="1"/>
</dbReference>
<dbReference type="Proteomes" id="UP000310158">
    <property type="component" value="Unassembled WGS sequence"/>
</dbReference>
<dbReference type="OrthoDB" id="9876299at2759"/>
<dbReference type="CDD" id="cd05325">
    <property type="entry name" value="carb_red_sniffer_like_SDR_c"/>
    <property type="match status" value="1"/>
</dbReference>
<organism evidence="1 2">
    <name type="scientific">Bondarzewia mesenterica</name>
    <dbReference type="NCBI Taxonomy" id="1095465"/>
    <lineage>
        <taxon>Eukaryota</taxon>
        <taxon>Fungi</taxon>
        <taxon>Dikarya</taxon>
        <taxon>Basidiomycota</taxon>
        <taxon>Agaricomycotina</taxon>
        <taxon>Agaricomycetes</taxon>
        <taxon>Russulales</taxon>
        <taxon>Bondarzewiaceae</taxon>
        <taxon>Bondarzewia</taxon>
    </lineage>
</organism>